<dbReference type="InterPro" id="IPR036291">
    <property type="entry name" value="NAD(P)-bd_dom_sf"/>
</dbReference>
<evidence type="ECO:0000313" key="4">
    <source>
        <dbReference type="Proteomes" id="UP000050488"/>
    </source>
</evidence>
<evidence type="ECO:0000256" key="1">
    <source>
        <dbReference type="ARBA" id="ARBA00006484"/>
    </source>
</evidence>
<comment type="similarity">
    <text evidence="1">Belongs to the short-chain dehydrogenases/reductases (SDR) family.</text>
</comment>
<evidence type="ECO:0000256" key="2">
    <source>
        <dbReference type="ARBA" id="ARBA00023002"/>
    </source>
</evidence>
<dbReference type="PANTHER" id="PTHR44196:SF1">
    <property type="entry name" value="DEHYDROGENASE_REDUCTASE SDR FAMILY MEMBER 7B"/>
    <property type="match status" value="1"/>
</dbReference>
<keyword evidence="4" id="KW-1185">Reference proteome</keyword>
<dbReference type="Proteomes" id="UP000050488">
    <property type="component" value="Unassembled WGS sequence"/>
</dbReference>
<dbReference type="EC" id="1.1.1.30" evidence="3"/>
<dbReference type="InterPro" id="IPR020904">
    <property type="entry name" value="Sc_DH/Rdtase_CS"/>
</dbReference>
<dbReference type="InterPro" id="IPR002347">
    <property type="entry name" value="SDR_fam"/>
</dbReference>
<dbReference type="NCBIfam" id="NF006073">
    <property type="entry name" value="PRK08219.1"/>
    <property type="match status" value="1"/>
</dbReference>
<gene>
    <name evidence="3" type="primary">bdhA</name>
    <name evidence="3" type="ORF">Clow_00019</name>
</gene>
<reference evidence="3 4" key="1">
    <citation type="submission" date="2015-10" db="EMBL/GenBank/DDBJ databases">
        <title>Corynebacteirum lowii and Corynebacterium oculi species nova, derived from human clinical disease and and emended description of Corynebacterium mastiditis.</title>
        <authorList>
            <person name="Bernard K."/>
            <person name="Pacheco A.L."/>
            <person name="Mcdougall C."/>
            <person name="Burtx T."/>
            <person name="Weibe D."/>
            <person name="Tyler S."/>
            <person name="Olson A.B."/>
            <person name="Cnockaert M."/>
            <person name="Eguchi H."/>
            <person name="Kuwahara T."/>
            <person name="Nakayama-Imaohji H."/>
            <person name="Boudewijins M."/>
            <person name="Van Hoecke F."/>
            <person name="Bernier A.-M."/>
            <person name="Vandamme P."/>
        </authorList>
    </citation>
    <scope>NUCLEOTIDE SEQUENCE [LARGE SCALE GENOMIC DNA]</scope>
    <source>
        <strain evidence="3 4">NML 130206</strain>
    </source>
</reference>
<dbReference type="Pfam" id="PF00106">
    <property type="entry name" value="adh_short"/>
    <property type="match status" value="1"/>
</dbReference>
<dbReference type="GO" id="GO:0003858">
    <property type="term" value="F:3-hydroxybutyrate dehydrogenase activity"/>
    <property type="evidence" value="ECO:0007669"/>
    <property type="project" value="UniProtKB-EC"/>
</dbReference>
<dbReference type="PROSITE" id="PS00061">
    <property type="entry name" value="ADH_SHORT"/>
    <property type="match status" value="1"/>
</dbReference>
<name>A0A0Q0YJI1_9CORY</name>
<dbReference type="PRINTS" id="PR00081">
    <property type="entry name" value="GDHRDH"/>
</dbReference>
<evidence type="ECO:0000313" key="3">
    <source>
        <dbReference type="EMBL" id="KQB86974.1"/>
    </source>
</evidence>
<sequence>MPHALITGASRGVGRRVAELLSAQGWTLSAQYHSAPDHSLEAQWWQADFTQPLPADLPLPEQIDALIHCAGVCPIGSTADLPRAAWEESLAVNLHAPVELTARLLPALRRSRGHMIYVNSGAGLHSKPQWSAYSAAKHGARAWCDALRAEEPDIRVTSVYPGRIATDMQRAIVAELGEEWKPESYLTAEEVAQAIVGVLGTSTTDIQVRP</sequence>
<dbReference type="Gene3D" id="3.40.50.720">
    <property type="entry name" value="NAD(P)-binding Rossmann-like Domain"/>
    <property type="match status" value="1"/>
</dbReference>
<keyword evidence="2 3" id="KW-0560">Oxidoreductase</keyword>
<dbReference type="GO" id="GO:0016020">
    <property type="term" value="C:membrane"/>
    <property type="evidence" value="ECO:0007669"/>
    <property type="project" value="TreeGrafter"/>
</dbReference>
<proteinExistence type="inferred from homology"/>
<dbReference type="AlphaFoldDB" id="A0A0Q0YJI1"/>
<accession>A0A0Q0YJI1</accession>
<dbReference type="PANTHER" id="PTHR44196">
    <property type="entry name" value="DEHYDROGENASE/REDUCTASE SDR FAMILY MEMBER 7B"/>
    <property type="match status" value="1"/>
</dbReference>
<protein>
    <submittedName>
        <fullName evidence="3">D-beta-hydroxybutyrate dehydrogenase</fullName>
        <ecNumber evidence="3">1.1.1.30</ecNumber>
    </submittedName>
</protein>
<dbReference type="RefSeq" id="WP_055174604.1">
    <property type="nucleotide sequence ID" value="NZ_JAUSQY010000001.1"/>
</dbReference>
<comment type="caution">
    <text evidence="3">The sequence shown here is derived from an EMBL/GenBank/DDBJ whole genome shotgun (WGS) entry which is preliminary data.</text>
</comment>
<dbReference type="EMBL" id="LKEV01000001">
    <property type="protein sequence ID" value="KQB86974.1"/>
    <property type="molecule type" value="Genomic_DNA"/>
</dbReference>
<organism evidence="3 4">
    <name type="scientific">Corynebacterium lowii</name>
    <dbReference type="NCBI Taxonomy" id="1544413"/>
    <lineage>
        <taxon>Bacteria</taxon>
        <taxon>Bacillati</taxon>
        <taxon>Actinomycetota</taxon>
        <taxon>Actinomycetes</taxon>
        <taxon>Mycobacteriales</taxon>
        <taxon>Corynebacteriaceae</taxon>
        <taxon>Corynebacterium</taxon>
    </lineage>
</organism>
<dbReference type="STRING" id="1544413.Clow_00019"/>
<dbReference type="SUPFAM" id="SSF51735">
    <property type="entry name" value="NAD(P)-binding Rossmann-fold domains"/>
    <property type="match status" value="1"/>
</dbReference>
<dbReference type="PATRIC" id="fig|1544413.3.peg.19"/>